<feature type="transmembrane region" description="Helical" evidence="6">
    <location>
        <begin position="225"/>
        <end position="247"/>
    </location>
</feature>
<feature type="transmembrane region" description="Helical" evidence="6">
    <location>
        <begin position="37"/>
        <end position="59"/>
    </location>
</feature>
<dbReference type="OrthoDB" id="4167046at2"/>
<dbReference type="STRING" id="1547922.ISF6_0081"/>
<dbReference type="Proteomes" id="UP000037660">
    <property type="component" value="Unassembled WGS sequence"/>
</dbReference>
<feature type="transmembrane region" description="Helical" evidence="6">
    <location>
        <begin position="127"/>
        <end position="146"/>
    </location>
</feature>
<dbReference type="InterPro" id="IPR050638">
    <property type="entry name" value="AA-Vitamin_Transporters"/>
</dbReference>
<comment type="similarity">
    <text evidence="2">Belongs to the EamA transporter family.</text>
</comment>
<dbReference type="PANTHER" id="PTHR32322:SF2">
    <property type="entry name" value="EAMA DOMAIN-CONTAINING PROTEIN"/>
    <property type="match status" value="1"/>
</dbReference>
<comment type="subcellular location">
    <subcellularLocation>
        <location evidence="1">Membrane</location>
        <topology evidence="1">Multi-pass membrane protein</topology>
    </subcellularLocation>
</comment>
<proteinExistence type="inferred from homology"/>
<dbReference type="AlphaFoldDB" id="A0A0K8NUL5"/>
<evidence type="ECO:0000259" key="7">
    <source>
        <dbReference type="Pfam" id="PF00892"/>
    </source>
</evidence>
<reference evidence="9" key="1">
    <citation type="submission" date="2015-07" db="EMBL/GenBank/DDBJ databases">
        <title>Discovery of a poly(ethylene terephthalate assimilation.</title>
        <authorList>
            <person name="Yoshida S."/>
            <person name="Hiraga K."/>
            <person name="Takehana T."/>
            <person name="Taniguchi I."/>
            <person name="Yamaji H."/>
            <person name="Maeda Y."/>
            <person name="Toyohara K."/>
            <person name="Miyamoto K."/>
            <person name="Kimura Y."/>
            <person name="Oda K."/>
        </authorList>
    </citation>
    <scope>NUCLEOTIDE SEQUENCE [LARGE SCALE GENOMIC DNA]</scope>
    <source>
        <strain evidence="9">NBRC 110686 / TISTR 2288 / 201-F6</strain>
    </source>
</reference>
<keyword evidence="4 6" id="KW-1133">Transmembrane helix</keyword>
<dbReference type="SUPFAM" id="SSF103481">
    <property type="entry name" value="Multidrug resistance efflux transporter EmrE"/>
    <property type="match status" value="2"/>
</dbReference>
<comment type="caution">
    <text evidence="8">The sequence shown here is derived from an EMBL/GenBank/DDBJ whole genome shotgun (WGS) entry which is preliminary data.</text>
</comment>
<keyword evidence="3 6" id="KW-0812">Transmembrane</keyword>
<evidence type="ECO:0000256" key="6">
    <source>
        <dbReference type="SAM" id="Phobius"/>
    </source>
</evidence>
<keyword evidence="5 6" id="KW-0472">Membrane</keyword>
<dbReference type="EMBL" id="BBYR01000001">
    <property type="protein sequence ID" value="GAP33635.1"/>
    <property type="molecule type" value="Genomic_DNA"/>
</dbReference>
<accession>A0A0K8NUL5</accession>
<organism evidence="8 9">
    <name type="scientific">Piscinibacter sakaiensis</name>
    <name type="common">Ideonella sakaiensis</name>
    <dbReference type="NCBI Taxonomy" id="1547922"/>
    <lineage>
        <taxon>Bacteria</taxon>
        <taxon>Pseudomonadati</taxon>
        <taxon>Pseudomonadota</taxon>
        <taxon>Betaproteobacteria</taxon>
        <taxon>Burkholderiales</taxon>
        <taxon>Sphaerotilaceae</taxon>
        <taxon>Piscinibacter</taxon>
    </lineage>
</organism>
<feature type="transmembrane region" description="Helical" evidence="6">
    <location>
        <begin position="152"/>
        <end position="171"/>
    </location>
</feature>
<dbReference type="InterPro" id="IPR037185">
    <property type="entry name" value="EmrE-like"/>
</dbReference>
<evidence type="ECO:0000256" key="5">
    <source>
        <dbReference type="ARBA" id="ARBA00023136"/>
    </source>
</evidence>
<sequence length="304" mass="32027">MTARLGLRTALLLTVPPLMWAGNAVVGRLLVGQVPPVGLNAVRWALVALLLLPFGWRVLRQPGVLRARAGHLALLGLAGVGTYNALQYMAVQTSTPLNITLIASSMPVWMLAVGALCFGVRPRRAQLGGAVLSLGGVALVLSQGHLERLLQVRLVPGDLLMLAATASWAFYSWMLAKPPPSMQGEARPAWHWAEFLFVQVLFGLAWASAAAGVEAVVHPVAWQPSAGVAAALAFIVLGPSLAAYYCWGRGVAEAGPATAAFFTNLTPVFAGILQALLLGEPPRWFHLAAFALIAAGIAVTSRAR</sequence>
<feature type="transmembrane region" description="Helical" evidence="6">
    <location>
        <begin position="259"/>
        <end position="278"/>
    </location>
</feature>
<feature type="domain" description="EamA" evidence="7">
    <location>
        <begin position="10"/>
        <end position="141"/>
    </location>
</feature>
<dbReference type="GO" id="GO:0016020">
    <property type="term" value="C:membrane"/>
    <property type="evidence" value="ECO:0007669"/>
    <property type="project" value="UniProtKB-SubCell"/>
</dbReference>
<evidence type="ECO:0000256" key="3">
    <source>
        <dbReference type="ARBA" id="ARBA00022692"/>
    </source>
</evidence>
<evidence type="ECO:0000256" key="2">
    <source>
        <dbReference type="ARBA" id="ARBA00007362"/>
    </source>
</evidence>
<name>A0A0K8NUL5_PISS1</name>
<feature type="transmembrane region" description="Helical" evidence="6">
    <location>
        <begin position="71"/>
        <end position="91"/>
    </location>
</feature>
<reference evidence="8 9" key="2">
    <citation type="journal article" date="2016" name="Science">
        <title>A bacterium that degrades and assimilates poly(ethylene terephthalate).</title>
        <authorList>
            <person name="Yoshida S."/>
            <person name="Hiraga K."/>
            <person name="Takehana T."/>
            <person name="Taniguchi I."/>
            <person name="Yamaji H."/>
            <person name="Maeda Y."/>
            <person name="Toyohara K."/>
            <person name="Miyamoto K."/>
            <person name="Kimura Y."/>
            <person name="Oda K."/>
        </authorList>
    </citation>
    <scope>NUCLEOTIDE SEQUENCE [LARGE SCALE GENOMIC DNA]</scope>
    <source>
        <strain evidence="9">NBRC 110686 / TISTR 2288 / 201-F6</strain>
    </source>
</reference>
<evidence type="ECO:0000313" key="9">
    <source>
        <dbReference type="Proteomes" id="UP000037660"/>
    </source>
</evidence>
<dbReference type="RefSeq" id="WP_054017882.1">
    <property type="nucleotide sequence ID" value="NZ_BBYR01000001.1"/>
</dbReference>
<dbReference type="InterPro" id="IPR000620">
    <property type="entry name" value="EamA_dom"/>
</dbReference>
<protein>
    <submittedName>
        <fullName evidence="8">Permease of the drug/metabolite transporter DMT superfamily</fullName>
    </submittedName>
</protein>
<keyword evidence="9" id="KW-1185">Reference proteome</keyword>
<dbReference type="Pfam" id="PF00892">
    <property type="entry name" value="EamA"/>
    <property type="match status" value="2"/>
</dbReference>
<feature type="transmembrane region" description="Helical" evidence="6">
    <location>
        <begin position="97"/>
        <end position="120"/>
    </location>
</feature>
<dbReference type="PANTHER" id="PTHR32322">
    <property type="entry name" value="INNER MEMBRANE TRANSPORTER"/>
    <property type="match status" value="1"/>
</dbReference>
<evidence type="ECO:0000313" key="8">
    <source>
        <dbReference type="EMBL" id="GAP33635.1"/>
    </source>
</evidence>
<gene>
    <name evidence="8" type="ORF">ISF6_0081</name>
</gene>
<feature type="transmembrane region" description="Helical" evidence="6">
    <location>
        <begin position="192"/>
        <end position="213"/>
    </location>
</feature>
<evidence type="ECO:0000256" key="1">
    <source>
        <dbReference type="ARBA" id="ARBA00004141"/>
    </source>
</evidence>
<feature type="transmembrane region" description="Helical" evidence="6">
    <location>
        <begin position="284"/>
        <end position="303"/>
    </location>
</feature>
<feature type="domain" description="EamA" evidence="7">
    <location>
        <begin position="156"/>
        <end position="301"/>
    </location>
</feature>
<evidence type="ECO:0000256" key="4">
    <source>
        <dbReference type="ARBA" id="ARBA00022989"/>
    </source>
</evidence>